<dbReference type="PANTHER" id="PTHR34071">
    <property type="entry name" value="5-NITROIMIDAZOLE ANTIBIOTICS RESISTANCE PROTEIN, NIMA-FAMILY-RELATED PROTEIN-RELATED"/>
    <property type="match status" value="1"/>
</dbReference>
<dbReference type="AlphaFoldDB" id="A0A9D2LTR5"/>
<dbReference type="Proteomes" id="UP000823842">
    <property type="component" value="Unassembled WGS sequence"/>
</dbReference>
<dbReference type="Pfam" id="PF12900">
    <property type="entry name" value="Pyridox_ox_2"/>
    <property type="match status" value="1"/>
</dbReference>
<reference evidence="1" key="1">
    <citation type="journal article" date="2021" name="PeerJ">
        <title>Extensive microbial diversity within the chicken gut microbiome revealed by metagenomics and culture.</title>
        <authorList>
            <person name="Gilroy R."/>
            <person name="Ravi A."/>
            <person name="Getino M."/>
            <person name="Pursley I."/>
            <person name="Horton D.L."/>
            <person name="Alikhan N.F."/>
            <person name="Baker D."/>
            <person name="Gharbi K."/>
            <person name="Hall N."/>
            <person name="Watson M."/>
            <person name="Adriaenssens E.M."/>
            <person name="Foster-Nyarko E."/>
            <person name="Jarju S."/>
            <person name="Secka A."/>
            <person name="Antonio M."/>
            <person name="Oren A."/>
            <person name="Chaudhuri R.R."/>
            <person name="La Ragione R."/>
            <person name="Hildebrand F."/>
            <person name="Pallen M.J."/>
        </authorList>
    </citation>
    <scope>NUCLEOTIDE SEQUENCE</scope>
    <source>
        <strain evidence="1">ChiSjej1B19-5720</strain>
    </source>
</reference>
<comment type="caution">
    <text evidence="1">The sequence shown here is derived from an EMBL/GenBank/DDBJ whole genome shotgun (WGS) entry which is preliminary data.</text>
</comment>
<evidence type="ECO:0000313" key="2">
    <source>
        <dbReference type="Proteomes" id="UP000823842"/>
    </source>
</evidence>
<dbReference type="Gene3D" id="2.30.110.10">
    <property type="entry name" value="Electron Transport, Fmn-binding Protein, Chain A"/>
    <property type="match status" value="1"/>
</dbReference>
<dbReference type="EMBL" id="DWYZ01000182">
    <property type="protein sequence ID" value="HJB29074.1"/>
    <property type="molecule type" value="Genomic_DNA"/>
</dbReference>
<organism evidence="1 2">
    <name type="scientific">Candidatus Blautia faecavium</name>
    <dbReference type="NCBI Taxonomy" id="2838487"/>
    <lineage>
        <taxon>Bacteria</taxon>
        <taxon>Bacillati</taxon>
        <taxon>Bacillota</taxon>
        <taxon>Clostridia</taxon>
        <taxon>Lachnospirales</taxon>
        <taxon>Lachnospiraceae</taxon>
        <taxon>Blautia</taxon>
    </lineage>
</organism>
<dbReference type="PANTHER" id="PTHR34071:SF2">
    <property type="entry name" value="FLAVIN-NUCLEOTIDE-BINDING PROTEIN"/>
    <property type="match status" value="1"/>
</dbReference>
<dbReference type="InterPro" id="IPR012349">
    <property type="entry name" value="Split_barrel_FMN-bd"/>
</dbReference>
<name>A0A9D2LTR5_9FIRM</name>
<evidence type="ECO:0000313" key="1">
    <source>
        <dbReference type="EMBL" id="HJB29074.1"/>
    </source>
</evidence>
<accession>A0A9D2LTR5</accession>
<protein>
    <submittedName>
        <fullName evidence="1">Pyridoxamine 5'-phosphate oxidase family protein</fullName>
    </submittedName>
</protein>
<proteinExistence type="predicted"/>
<gene>
    <name evidence="1" type="ORF">IAA06_09830</name>
</gene>
<sequence length="167" mass="19115">MREMRLHKREVTDIKELRKILQECQVMRLGTMDEEGMMVVPVNFGFELDEETRKLRLFFHSAREGRKADAFARNPIVAVEMDCRHGLIKGDYSCAYSYSFASIMGTGTLKKAAAAEEKIYGLTRILDHCAPGEKVEFSPEALERTDVYTIEVTHFTGKCRMPKKQEG</sequence>
<dbReference type="InterPro" id="IPR024747">
    <property type="entry name" value="Pyridox_Oxase-rel"/>
</dbReference>
<dbReference type="SUPFAM" id="SSF50475">
    <property type="entry name" value="FMN-binding split barrel"/>
    <property type="match status" value="1"/>
</dbReference>
<reference evidence="1" key="2">
    <citation type="submission" date="2021-04" db="EMBL/GenBank/DDBJ databases">
        <authorList>
            <person name="Gilroy R."/>
        </authorList>
    </citation>
    <scope>NUCLEOTIDE SEQUENCE</scope>
    <source>
        <strain evidence="1">ChiSjej1B19-5720</strain>
    </source>
</reference>